<dbReference type="EMBL" id="SACT01000005">
    <property type="protein sequence ID" value="RVT50396.1"/>
    <property type="molecule type" value="Genomic_DNA"/>
</dbReference>
<dbReference type="InterPro" id="IPR015943">
    <property type="entry name" value="WD40/YVTN_repeat-like_dom_sf"/>
</dbReference>
<protein>
    <recommendedName>
        <fullName evidence="4">Lipoprotein</fullName>
    </recommendedName>
</protein>
<sequence>MNESAWRRLGAMVACAWLVAGCGGGGGGDTPPAADTRPPPAASRTESFPTGDLLPTGGREYLPFAQVGRWVYERQADSGTRLGDAVITSTPGAAGRSTVTEVADGTTTTTDYRWTTRGWEFDGQQALDLPPATAEVLSSLLLYPVRFTATSMPAVQSRRGSLGEDLDGDGVDDGVDVSVVQYVFGQEMVASPGGPVLALRVRTTVTLTLLPSDYTRYVDLTIDFQQTEWLVEGVGPVRIESTYSANDGSASESEVWTLRSVTVDGVDPFTSGRFPVTRVVPLPNEDVVADRARGVYYASVPATDPTRGNRIATIAPDTGEVTLSAPVGSSPGAMALSADGQSLFVALDGSGELLQLRLPGMTEVARHRLPVVPFYGQLLAESIAPSPIEADTVAISLMRPGISPKHAGVVLLRQGELQPRMTQDHTGSNLVAFDATGTRVFGFNNETTEFGLRQLAVQSDGLVEETVVNAGGGFYISALDRIGNLLVFGNRAHGTDLSARGTLAGARYCRGLSATRIACLNDDFGTTRAVLVFEAATFTQVAALPWAGTEPLDHAVLEPGTTGQVALRDGIQHPAHRTAQRLVLLSQDALP</sequence>
<reference evidence="2 3" key="1">
    <citation type="submission" date="2019-01" db="EMBL/GenBank/DDBJ databases">
        <authorList>
            <person name="Chen W.-M."/>
        </authorList>
    </citation>
    <scope>NUCLEOTIDE SEQUENCE [LARGE SCALE GENOMIC DNA]</scope>
    <source>
        <strain evidence="2 3">ICH-3</strain>
    </source>
</reference>
<evidence type="ECO:0000313" key="3">
    <source>
        <dbReference type="Proteomes" id="UP000288178"/>
    </source>
</evidence>
<gene>
    <name evidence="2" type="ORF">ENE75_15390</name>
</gene>
<accession>A0A437JT85</accession>
<name>A0A437JT85_9BURK</name>
<evidence type="ECO:0000256" key="1">
    <source>
        <dbReference type="SAM" id="MobiDB-lite"/>
    </source>
</evidence>
<dbReference type="OrthoDB" id="8780666at2"/>
<dbReference type="Proteomes" id="UP000288178">
    <property type="component" value="Unassembled WGS sequence"/>
</dbReference>
<organism evidence="2 3">
    <name type="scientific">Rubrivivax albus</name>
    <dbReference type="NCBI Taxonomy" id="2499835"/>
    <lineage>
        <taxon>Bacteria</taxon>
        <taxon>Pseudomonadati</taxon>
        <taxon>Pseudomonadota</taxon>
        <taxon>Betaproteobacteria</taxon>
        <taxon>Burkholderiales</taxon>
        <taxon>Sphaerotilaceae</taxon>
        <taxon>Rubrivivax</taxon>
    </lineage>
</organism>
<evidence type="ECO:0008006" key="4">
    <source>
        <dbReference type="Google" id="ProtNLM"/>
    </source>
</evidence>
<dbReference type="RefSeq" id="WP_128199223.1">
    <property type="nucleotide sequence ID" value="NZ_SACT01000005.1"/>
</dbReference>
<feature type="region of interest" description="Disordered" evidence="1">
    <location>
        <begin position="27"/>
        <end position="55"/>
    </location>
</feature>
<dbReference type="Gene3D" id="2.130.10.10">
    <property type="entry name" value="YVTN repeat-like/Quinoprotein amine dehydrogenase"/>
    <property type="match status" value="1"/>
</dbReference>
<comment type="caution">
    <text evidence="2">The sequence shown here is derived from an EMBL/GenBank/DDBJ whole genome shotgun (WGS) entry which is preliminary data.</text>
</comment>
<evidence type="ECO:0000313" key="2">
    <source>
        <dbReference type="EMBL" id="RVT50396.1"/>
    </source>
</evidence>
<dbReference type="AlphaFoldDB" id="A0A437JT85"/>
<proteinExistence type="predicted"/>
<dbReference type="SUPFAM" id="SSF63829">
    <property type="entry name" value="Calcium-dependent phosphotriesterase"/>
    <property type="match status" value="1"/>
</dbReference>
<dbReference type="PROSITE" id="PS51257">
    <property type="entry name" value="PROKAR_LIPOPROTEIN"/>
    <property type="match status" value="1"/>
</dbReference>
<keyword evidence="3" id="KW-1185">Reference proteome</keyword>